<comment type="caution">
    <text evidence="5">The sequence shown here is derived from an EMBL/GenBank/DDBJ whole genome shotgun (WGS) entry which is preliminary data.</text>
</comment>
<reference evidence="5" key="1">
    <citation type="journal article" date="2021" name="PeerJ">
        <title>Extensive microbial diversity within the chicken gut microbiome revealed by metagenomics and culture.</title>
        <authorList>
            <person name="Gilroy R."/>
            <person name="Ravi A."/>
            <person name="Getino M."/>
            <person name="Pursley I."/>
            <person name="Horton D.L."/>
            <person name="Alikhan N.F."/>
            <person name="Baker D."/>
            <person name="Gharbi K."/>
            <person name="Hall N."/>
            <person name="Watson M."/>
            <person name="Adriaenssens E.M."/>
            <person name="Foster-Nyarko E."/>
            <person name="Jarju S."/>
            <person name="Secka A."/>
            <person name="Antonio M."/>
            <person name="Oren A."/>
            <person name="Chaudhuri R.R."/>
            <person name="La Ragione R."/>
            <person name="Hildebrand F."/>
            <person name="Pallen M.J."/>
        </authorList>
    </citation>
    <scope>NUCLEOTIDE SEQUENCE</scope>
    <source>
        <strain evidence="5">USASDec5-558</strain>
    </source>
</reference>
<dbReference type="GO" id="GO:0000976">
    <property type="term" value="F:transcription cis-regulatory region binding"/>
    <property type="evidence" value="ECO:0007669"/>
    <property type="project" value="TreeGrafter"/>
</dbReference>
<dbReference type="SUPFAM" id="SSF53822">
    <property type="entry name" value="Periplasmic binding protein-like I"/>
    <property type="match status" value="1"/>
</dbReference>
<dbReference type="InterPro" id="IPR028082">
    <property type="entry name" value="Peripla_BP_I"/>
</dbReference>
<organism evidence="5 6">
    <name type="scientific">Candidatus Anaerobiospirillum pullistercoris</name>
    <dbReference type="NCBI Taxonomy" id="2838452"/>
    <lineage>
        <taxon>Bacteria</taxon>
        <taxon>Pseudomonadati</taxon>
        <taxon>Pseudomonadota</taxon>
        <taxon>Gammaproteobacteria</taxon>
        <taxon>Aeromonadales</taxon>
        <taxon>Succinivibrionaceae</taxon>
        <taxon>Anaerobiospirillum</taxon>
    </lineage>
</organism>
<reference evidence="5" key="2">
    <citation type="submission" date="2021-04" db="EMBL/GenBank/DDBJ databases">
        <authorList>
            <person name="Gilroy R."/>
        </authorList>
    </citation>
    <scope>NUCLEOTIDE SEQUENCE</scope>
    <source>
        <strain evidence="5">USASDec5-558</strain>
    </source>
</reference>
<evidence type="ECO:0000313" key="5">
    <source>
        <dbReference type="EMBL" id="HIX57090.1"/>
    </source>
</evidence>
<dbReference type="SUPFAM" id="SSF47413">
    <property type="entry name" value="lambda repressor-like DNA-binding domains"/>
    <property type="match status" value="1"/>
</dbReference>
<dbReference type="SMART" id="SM00354">
    <property type="entry name" value="HTH_LACI"/>
    <property type="match status" value="1"/>
</dbReference>
<evidence type="ECO:0000313" key="6">
    <source>
        <dbReference type="Proteomes" id="UP000886829"/>
    </source>
</evidence>
<keyword evidence="2" id="KW-0238">DNA-binding</keyword>
<dbReference type="Gene3D" id="1.10.260.40">
    <property type="entry name" value="lambda repressor-like DNA-binding domains"/>
    <property type="match status" value="1"/>
</dbReference>
<dbReference type="GO" id="GO:0003700">
    <property type="term" value="F:DNA-binding transcription factor activity"/>
    <property type="evidence" value="ECO:0007669"/>
    <property type="project" value="TreeGrafter"/>
</dbReference>
<dbReference type="PANTHER" id="PTHR30146:SF109">
    <property type="entry name" value="HTH-TYPE TRANSCRIPTIONAL REGULATOR GALS"/>
    <property type="match status" value="1"/>
</dbReference>
<evidence type="ECO:0000256" key="1">
    <source>
        <dbReference type="ARBA" id="ARBA00023015"/>
    </source>
</evidence>
<dbReference type="Pfam" id="PF00356">
    <property type="entry name" value="LacI"/>
    <property type="match status" value="1"/>
</dbReference>
<evidence type="ECO:0000256" key="3">
    <source>
        <dbReference type="ARBA" id="ARBA00023163"/>
    </source>
</evidence>
<gene>
    <name evidence="5" type="ORF">H9850_06430</name>
</gene>
<dbReference type="AlphaFoldDB" id="A0A9D1WDL8"/>
<dbReference type="InterPro" id="IPR010982">
    <property type="entry name" value="Lambda_DNA-bd_dom_sf"/>
</dbReference>
<dbReference type="Gene3D" id="3.40.50.2300">
    <property type="match status" value="2"/>
</dbReference>
<dbReference type="InterPro" id="IPR000843">
    <property type="entry name" value="HTH_LacI"/>
</dbReference>
<keyword evidence="3" id="KW-0804">Transcription</keyword>
<dbReference type="CDD" id="cd01392">
    <property type="entry name" value="HTH_LacI"/>
    <property type="match status" value="1"/>
</dbReference>
<proteinExistence type="predicted"/>
<name>A0A9D1WDL8_9GAMM</name>
<protein>
    <submittedName>
        <fullName evidence="5">LacI family transcriptional regulator</fullName>
    </submittedName>
</protein>
<dbReference type="PROSITE" id="PS50932">
    <property type="entry name" value="HTH_LACI_2"/>
    <property type="match status" value="1"/>
</dbReference>
<dbReference type="InterPro" id="IPR046335">
    <property type="entry name" value="LacI/GalR-like_sensor"/>
</dbReference>
<keyword evidence="1" id="KW-0805">Transcription regulation</keyword>
<evidence type="ECO:0000259" key="4">
    <source>
        <dbReference type="PROSITE" id="PS50932"/>
    </source>
</evidence>
<sequence length="395" mass="44955">MNSTQIAKLAGVSRSTVSKVLHNYKGIPEETRQKVLKVIKEYDYKPNTMSQALRGISPKVIALYFYERMNDPDAYRHDLGLINYNLSMLNAITMEAKKVGYSVVYELIFSYEGEKKIINMINEAFDSRKISSAVFVGLDSDAHFIAEVARPDRHIIVLDKEEDTTTGVRCLFSSDFRSAERACEHLYGNGFTRIMHISGETTKLSGFDRRRGYMSFMHKLKAEQQLECEPLILGNKFGFEMGYAVGLQFIEERLYERYNGILCGCDMIAIGFFKRLQEMRPDLIDQLGIIGFDNELVDQYVTPSLSTMSPNYRSFAHMIFDLEQNYEEFKGGMTLKLDHVLIERDSSKPSEQRTTSRIARQLTINADEVASQVDGAHAELKNEKIAEAAKAELAV</sequence>
<accession>A0A9D1WDL8</accession>
<dbReference type="EMBL" id="DXEV01000130">
    <property type="protein sequence ID" value="HIX57090.1"/>
    <property type="molecule type" value="Genomic_DNA"/>
</dbReference>
<dbReference type="Pfam" id="PF13377">
    <property type="entry name" value="Peripla_BP_3"/>
    <property type="match status" value="1"/>
</dbReference>
<evidence type="ECO:0000256" key="2">
    <source>
        <dbReference type="ARBA" id="ARBA00023125"/>
    </source>
</evidence>
<dbReference type="Proteomes" id="UP000886829">
    <property type="component" value="Unassembled WGS sequence"/>
</dbReference>
<feature type="domain" description="HTH lacI-type" evidence="4">
    <location>
        <begin position="1"/>
        <end position="55"/>
    </location>
</feature>
<dbReference type="CDD" id="cd06267">
    <property type="entry name" value="PBP1_LacI_sugar_binding-like"/>
    <property type="match status" value="1"/>
</dbReference>
<dbReference type="PANTHER" id="PTHR30146">
    <property type="entry name" value="LACI-RELATED TRANSCRIPTIONAL REPRESSOR"/>
    <property type="match status" value="1"/>
</dbReference>